<dbReference type="InterPro" id="IPR001173">
    <property type="entry name" value="Glyco_trans_2-like"/>
</dbReference>
<keyword evidence="2" id="KW-0328">Glycosyltransferase</keyword>
<gene>
    <name evidence="2" type="ORF">RZS28_03200</name>
</gene>
<keyword evidence="2" id="KW-0808">Transferase</keyword>
<dbReference type="InterPro" id="IPR029044">
    <property type="entry name" value="Nucleotide-diphossugar_trans"/>
</dbReference>
<evidence type="ECO:0000313" key="2">
    <source>
        <dbReference type="EMBL" id="WOJ90320.1"/>
    </source>
</evidence>
<dbReference type="PANTHER" id="PTHR43685:SF2">
    <property type="entry name" value="GLYCOSYLTRANSFERASE 2-LIKE DOMAIN-CONTAINING PROTEIN"/>
    <property type="match status" value="1"/>
</dbReference>
<dbReference type="EMBL" id="CP136862">
    <property type="protein sequence ID" value="WOJ90320.1"/>
    <property type="molecule type" value="Genomic_DNA"/>
</dbReference>
<dbReference type="SUPFAM" id="SSF53448">
    <property type="entry name" value="Nucleotide-diphospho-sugar transferases"/>
    <property type="match status" value="1"/>
</dbReference>
<dbReference type="PANTHER" id="PTHR43685">
    <property type="entry name" value="GLYCOSYLTRANSFERASE"/>
    <property type="match status" value="1"/>
</dbReference>
<dbReference type="RefSeq" id="WP_407339767.1">
    <property type="nucleotide sequence ID" value="NZ_CP136862.1"/>
</dbReference>
<sequence>MKSALKIGVGFATAGRRDILTEALRELARQTRLPDGVIICPAADADYDPALAAGLPYPILVAKGPRGLAAQRNAILNVAQDYAILVFFDDDFLASPSYLAELELCFAAQPSVVALSGRVIADGIMGPGLSVAAARAALSAFDDPSPVEPITDQYNAYGCNMALRLAPIHAYGLRFDENLPLYSWLEDVDFCRRLAPYGRIAKNARMIGVHLGVKGGRTSGVRFGYSQVANPFYLWRKGSFRFDLAARQMGRNLLANFSKLLRPEPWVDRGGRARGNALAFLDLIRGRLDPRRILELD</sequence>
<organism evidence="2 3">
    <name type="scientific">Methylocapsa polymorpha</name>
    <dbReference type="NCBI Taxonomy" id="3080828"/>
    <lineage>
        <taxon>Bacteria</taxon>
        <taxon>Pseudomonadati</taxon>
        <taxon>Pseudomonadota</taxon>
        <taxon>Alphaproteobacteria</taxon>
        <taxon>Hyphomicrobiales</taxon>
        <taxon>Beijerinckiaceae</taxon>
        <taxon>Methylocapsa</taxon>
    </lineage>
</organism>
<feature type="domain" description="Glycosyltransferase 2-like" evidence="1">
    <location>
        <begin position="16"/>
        <end position="114"/>
    </location>
</feature>
<dbReference type="GO" id="GO:0016757">
    <property type="term" value="F:glycosyltransferase activity"/>
    <property type="evidence" value="ECO:0007669"/>
    <property type="project" value="UniProtKB-KW"/>
</dbReference>
<keyword evidence="3" id="KW-1185">Reference proteome</keyword>
<protein>
    <submittedName>
        <fullName evidence="2">Glycosyltransferase</fullName>
        <ecNumber evidence="2">2.4.-.-</ecNumber>
    </submittedName>
</protein>
<dbReference type="Proteomes" id="UP001626536">
    <property type="component" value="Chromosome"/>
</dbReference>
<dbReference type="InterPro" id="IPR050834">
    <property type="entry name" value="Glycosyltransf_2"/>
</dbReference>
<proteinExistence type="predicted"/>
<evidence type="ECO:0000313" key="3">
    <source>
        <dbReference type="Proteomes" id="UP001626536"/>
    </source>
</evidence>
<name>A0ABZ0HU15_9HYPH</name>
<reference evidence="2 3" key="1">
    <citation type="submission" date="2023-10" db="EMBL/GenBank/DDBJ databases">
        <title>Novel methanotroph of the genus Methylocapsa from a subarctic wetland.</title>
        <authorList>
            <person name="Belova S.E."/>
            <person name="Oshkin I.Y."/>
            <person name="Miroshnikov K."/>
            <person name="Dedysh S.N."/>
        </authorList>
    </citation>
    <scope>NUCLEOTIDE SEQUENCE [LARGE SCALE GENOMIC DNA]</scope>
    <source>
        <strain evidence="2 3">RX1</strain>
    </source>
</reference>
<dbReference type="Gene3D" id="3.90.550.10">
    <property type="entry name" value="Spore Coat Polysaccharide Biosynthesis Protein SpsA, Chain A"/>
    <property type="match status" value="1"/>
</dbReference>
<accession>A0ABZ0HU15</accession>
<evidence type="ECO:0000259" key="1">
    <source>
        <dbReference type="Pfam" id="PF00535"/>
    </source>
</evidence>
<dbReference type="Pfam" id="PF00535">
    <property type="entry name" value="Glycos_transf_2"/>
    <property type="match status" value="1"/>
</dbReference>
<dbReference type="EC" id="2.4.-.-" evidence="2"/>